<reference evidence="1 2" key="1">
    <citation type="submission" date="2018-06" db="EMBL/GenBank/DDBJ databases">
        <authorList>
            <consortium name="Pathogen Informatics"/>
            <person name="Doyle S."/>
        </authorList>
    </citation>
    <scope>NUCLEOTIDE SEQUENCE [LARGE SCALE GENOMIC DNA]</scope>
    <source>
        <strain evidence="1 2">NCTC13645</strain>
    </source>
</reference>
<organism evidence="1 2">
    <name type="scientific">Weissella viridescens</name>
    <name type="common">Lactobacillus viridescens</name>
    <dbReference type="NCBI Taxonomy" id="1629"/>
    <lineage>
        <taxon>Bacteria</taxon>
        <taxon>Bacillati</taxon>
        <taxon>Bacillota</taxon>
        <taxon>Bacilli</taxon>
        <taxon>Lactobacillales</taxon>
        <taxon>Lactobacillaceae</taxon>
        <taxon>Weissella</taxon>
    </lineage>
</organism>
<sequence>MLISSYNQAGMGDVLVLLTASQSGATHSEQKVTSSV</sequence>
<name>A0A380P2T1_WEIVI</name>
<proteinExistence type="predicted"/>
<gene>
    <name evidence="1" type="ORF">NCTC13645_01060</name>
</gene>
<accession>A0A380P2T1</accession>
<protein>
    <submittedName>
        <fullName evidence="1">Uncharacterized protein</fullName>
    </submittedName>
</protein>
<dbReference type="AlphaFoldDB" id="A0A380P2T1"/>
<evidence type="ECO:0000313" key="1">
    <source>
        <dbReference type="EMBL" id="SUP58812.1"/>
    </source>
</evidence>
<dbReference type="EMBL" id="UHIV01000004">
    <property type="protein sequence ID" value="SUP58812.1"/>
    <property type="molecule type" value="Genomic_DNA"/>
</dbReference>
<dbReference type="Proteomes" id="UP000254621">
    <property type="component" value="Unassembled WGS sequence"/>
</dbReference>
<evidence type="ECO:0000313" key="2">
    <source>
        <dbReference type="Proteomes" id="UP000254621"/>
    </source>
</evidence>